<proteinExistence type="predicted"/>
<dbReference type="Gene3D" id="3.30.420.10">
    <property type="entry name" value="Ribonuclease H-like superfamily/Ribonuclease H"/>
    <property type="match status" value="1"/>
</dbReference>
<protein>
    <recommendedName>
        <fullName evidence="1">Gfd2/YDR514C-like C-terminal domain-containing protein</fullName>
    </recommendedName>
</protein>
<accession>C8VJC8</accession>
<dbReference type="KEGG" id="ani:ANIA_02856"/>
<dbReference type="STRING" id="227321.Q5B9C4"/>
<name>Q5B9C4_EMENI</name>
<dbReference type="PANTHER" id="PTHR28083">
    <property type="entry name" value="GOOD FOR FULL DBP5 ACTIVITY PROTEIN 2"/>
    <property type="match status" value="1"/>
</dbReference>
<reference evidence="3" key="2">
    <citation type="journal article" date="2009" name="Fungal Genet. Biol.">
        <title>The 2008 update of the Aspergillus nidulans genome annotation: a community effort.</title>
        <authorList>
            <person name="Wortman J.R."/>
            <person name="Gilsenan J.M."/>
            <person name="Joardar V."/>
            <person name="Deegan J."/>
            <person name="Clutterbuck J."/>
            <person name="Andersen M.R."/>
            <person name="Archer D."/>
            <person name="Bencina M."/>
            <person name="Braus G."/>
            <person name="Coutinho P."/>
            <person name="von Dohren H."/>
            <person name="Doonan J."/>
            <person name="Driessen A.J."/>
            <person name="Durek P."/>
            <person name="Espeso E."/>
            <person name="Fekete E."/>
            <person name="Flipphi M."/>
            <person name="Estrada C.G."/>
            <person name="Geysens S."/>
            <person name="Goldman G."/>
            <person name="de Groot P.W."/>
            <person name="Hansen K."/>
            <person name="Harris S.D."/>
            <person name="Heinekamp T."/>
            <person name="Helmstaedt K."/>
            <person name="Henrissat B."/>
            <person name="Hofmann G."/>
            <person name="Homan T."/>
            <person name="Horio T."/>
            <person name="Horiuchi H."/>
            <person name="James S."/>
            <person name="Jones M."/>
            <person name="Karaffa L."/>
            <person name="Karanyi Z."/>
            <person name="Kato M."/>
            <person name="Keller N."/>
            <person name="Kelly D.E."/>
            <person name="Kiel J.A."/>
            <person name="Kim J.M."/>
            <person name="van der Klei I.J."/>
            <person name="Klis F.M."/>
            <person name="Kovalchuk A."/>
            <person name="Krasevec N."/>
            <person name="Kubicek C.P."/>
            <person name="Liu B."/>
            <person name="Maccabe A."/>
            <person name="Meyer V."/>
            <person name="Mirabito P."/>
            <person name="Miskei M."/>
            <person name="Mos M."/>
            <person name="Mullins J."/>
            <person name="Nelson D.R."/>
            <person name="Nielsen J."/>
            <person name="Oakley B.R."/>
            <person name="Osmani S.A."/>
            <person name="Pakula T."/>
            <person name="Paszewski A."/>
            <person name="Paulsen I."/>
            <person name="Pilsyk S."/>
            <person name="Pocsi I."/>
            <person name="Punt P.J."/>
            <person name="Ram A.F."/>
            <person name="Ren Q."/>
            <person name="Robellet X."/>
            <person name="Robson G."/>
            <person name="Seiboth B."/>
            <person name="van Solingen P."/>
            <person name="Specht T."/>
            <person name="Sun J."/>
            <person name="Taheri-Talesh N."/>
            <person name="Takeshita N."/>
            <person name="Ussery D."/>
            <person name="vanKuyk P.A."/>
            <person name="Visser H."/>
            <person name="van de Vondervoort P.J."/>
            <person name="de Vries R.P."/>
            <person name="Walton J."/>
            <person name="Xiang X."/>
            <person name="Xiong Y."/>
            <person name="Zeng A.P."/>
            <person name="Brandt B.W."/>
            <person name="Cornell M.J."/>
            <person name="van den Hondel C.A."/>
            <person name="Visser J."/>
            <person name="Oliver S.G."/>
            <person name="Turner G."/>
        </authorList>
    </citation>
    <scope>GENOME REANNOTATION</scope>
    <source>
        <strain evidence="3">FGSC A4 / ATCC 38163 / CBS 112.46 / NRRL 194 / M139</strain>
    </source>
</reference>
<dbReference type="OMA" id="PHICVEM"/>
<dbReference type="GeneID" id="2874561"/>
<evidence type="ECO:0000313" key="3">
    <source>
        <dbReference type="Proteomes" id="UP000000560"/>
    </source>
</evidence>
<dbReference type="InterPro" id="IPR012337">
    <property type="entry name" value="RNaseH-like_sf"/>
</dbReference>
<dbReference type="Pfam" id="PF21762">
    <property type="entry name" value="DEDDh_C"/>
    <property type="match status" value="1"/>
</dbReference>
<dbReference type="RefSeq" id="XP_660460.1">
    <property type="nucleotide sequence ID" value="XM_655368.2"/>
</dbReference>
<dbReference type="HOGENOM" id="CLU_016815_3_0_1"/>
<dbReference type="Proteomes" id="UP000000560">
    <property type="component" value="Chromosome VI"/>
</dbReference>
<dbReference type="AlphaFoldDB" id="Q5B9C4"/>
<evidence type="ECO:0000259" key="1">
    <source>
        <dbReference type="Pfam" id="PF21762"/>
    </source>
</evidence>
<dbReference type="InterPro" id="IPR036397">
    <property type="entry name" value="RNaseH_sf"/>
</dbReference>
<evidence type="ECO:0000313" key="2">
    <source>
        <dbReference type="EMBL" id="CBF83865.1"/>
    </source>
</evidence>
<dbReference type="OrthoDB" id="5953249at2759"/>
<dbReference type="InterPro" id="IPR048519">
    <property type="entry name" value="Gfd2/YDR514C-like_C"/>
</dbReference>
<keyword evidence="3" id="KW-1185">Reference proteome</keyword>
<organism evidence="2 3">
    <name type="scientific">Emericella nidulans (strain FGSC A4 / ATCC 38163 / CBS 112.46 / NRRL 194 / M139)</name>
    <name type="common">Aspergillus nidulans</name>
    <dbReference type="NCBI Taxonomy" id="227321"/>
    <lineage>
        <taxon>Eukaryota</taxon>
        <taxon>Fungi</taxon>
        <taxon>Dikarya</taxon>
        <taxon>Ascomycota</taxon>
        <taxon>Pezizomycotina</taxon>
        <taxon>Eurotiomycetes</taxon>
        <taxon>Eurotiomycetidae</taxon>
        <taxon>Eurotiales</taxon>
        <taxon>Aspergillaceae</taxon>
        <taxon>Aspergillus</taxon>
        <taxon>Aspergillus subgen. Nidulantes</taxon>
    </lineage>
</organism>
<dbReference type="InterPro" id="IPR040151">
    <property type="entry name" value="Gfd2/YDR514C-like"/>
</dbReference>
<feature type="domain" description="Gfd2/YDR514C-like C-terminal" evidence="1">
    <location>
        <begin position="199"/>
        <end position="366"/>
    </location>
</feature>
<sequence>MGIIERSQLLLAQEDVIPQLDTRLRHPQPAATPAAPLLTNKAPDHLKEDSTQLASLSIPTAKDENLTATVRGTDIPTHDAQFAVCGCPLLLIPPTQVRTLFRQINKALDCSLHLPTEELRGIVLNFNREGFPQPTFLRQSDSRNMKDRLEATIPPKLDIRDGSGDMDKQEMIVSEKMMEAAVSSTKFQVQSQEAASPYSAHSQVTEIGISALDTRDLIGVAPDTNGEEWQSRIKSRHLRVKEYGNHAKHLEWVASDDLSSAVQACFTLPSSLYGADKKQLRPLVFVGHSLDSDIQYLKLANVHIQGHSGISQFVDRIDVAASFQLLRGEKEQRSLGTVVREMGMTGWNLHNAGNDARYTLQALVAMLINHGVGGLTGGSNVGETPHICVEMGD</sequence>
<reference evidence="3" key="1">
    <citation type="journal article" date="2005" name="Nature">
        <title>Sequencing of Aspergillus nidulans and comparative analysis with A. fumigatus and A. oryzae.</title>
        <authorList>
            <person name="Galagan J.E."/>
            <person name="Calvo S.E."/>
            <person name="Cuomo C."/>
            <person name="Ma L.J."/>
            <person name="Wortman J.R."/>
            <person name="Batzoglou S."/>
            <person name="Lee S.I."/>
            <person name="Basturkmen M."/>
            <person name="Spevak C.C."/>
            <person name="Clutterbuck J."/>
            <person name="Kapitonov V."/>
            <person name="Jurka J."/>
            <person name="Scazzocchio C."/>
            <person name="Farman M."/>
            <person name="Butler J."/>
            <person name="Purcell S."/>
            <person name="Harris S."/>
            <person name="Braus G.H."/>
            <person name="Draht O."/>
            <person name="Busch S."/>
            <person name="D'Enfert C."/>
            <person name="Bouchier C."/>
            <person name="Goldman G.H."/>
            <person name="Bell-Pedersen D."/>
            <person name="Griffiths-Jones S."/>
            <person name="Doonan J.H."/>
            <person name="Yu J."/>
            <person name="Vienken K."/>
            <person name="Pain A."/>
            <person name="Freitag M."/>
            <person name="Selker E.U."/>
            <person name="Archer D.B."/>
            <person name="Penalva M.A."/>
            <person name="Oakley B.R."/>
            <person name="Momany M."/>
            <person name="Tanaka T."/>
            <person name="Kumagai T."/>
            <person name="Asai K."/>
            <person name="Machida M."/>
            <person name="Nierman W.C."/>
            <person name="Denning D.W."/>
            <person name="Caddick M."/>
            <person name="Hynes M."/>
            <person name="Paoletti M."/>
            <person name="Fischer R."/>
            <person name="Miller B."/>
            <person name="Dyer P."/>
            <person name="Sachs M.S."/>
            <person name="Osmani S.A."/>
            <person name="Birren B.W."/>
        </authorList>
    </citation>
    <scope>NUCLEOTIDE SEQUENCE [LARGE SCALE GENOMIC DNA]</scope>
    <source>
        <strain evidence="3">FGSC A4 / ATCC 38163 / CBS 112.46 / NRRL 194 / M139</strain>
    </source>
</reference>
<dbReference type="SUPFAM" id="SSF53098">
    <property type="entry name" value="Ribonuclease H-like"/>
    <property type="match status" value="1"/>
</dbReference>
<dbReference type="PANTHER" id="PTHR28083:SF1">
    <property type="entry name" value="GOOD FOR FULL DBP5 ACTIVITY PROTEIN 2"/>
    <property type="match status" value="1"/>
</dbReference>
<gene>
    <name evidence="2" type="ORF">ANIA_02856</name>
</gene>
<dbReference type="EMBL" id="BN001306">
    <property type="protein sequence ID" value="CBF83865.1"/>
    <property type="molecule type" value="Genomic_DNA"/>
</dbReference>
<dbReference type="GO" id="GO:0003676">
    <property type="term" value="F:nucleic acid binding"/>
    <property type="evidence" value="ECO:0007669"/>
    <property type="project" value="InterPro"/>
</dbReference>
<dbReference type="InParanoid" id="Q5B9C4"/>
<accession>Q5B9C4</accession>